<organism evidence="3 4">
    <name type="scientific">Brevirhabdus pacifica</name>
    <dbReference type="NCBI Taxonomy" id="1267768"/>
    <lineage>
        <taxon>Bacteria</taxon>
        <taxon>Pseudomonadati</taxon>
        <taxon>Pseudomonadota</taxon>
        <taxon>Alphaproteobacteria</taxon>
        <taxon>Rhodobacterales</taxon>
        <taxon>Paracoccaceae</taxon>
        <taxon>Brevirhabdus</taxon>
    </lineage>
</organism>
<dbReference type="EMBL" id="CP019124">
    <property type="protein sequence ID" value="APX88991.1"/>
    <property type="molecule type" value="Genomic_DNA"/>
</dbReference>
<dbReference type="PROSITE" id="PS51257">
    <property type="entry name" value="PROKAR_LIPOPROTEIN"/>
    <property type="match status" value="1"/>
</dbReference>
<gene>
    <name evidence="3" type="ORF">BV394_04005</name>
</gene>
<evidence type="ECO:0000313" key="4">
    <source>
        <dbReference type="Proteomes" id="UP000187266"/>
    </source>
</evidence>
<proteinExistence type="predicted"/>
<evidence type="ECO:0000256" key="2">
    <source>
        <dbReference type="SAM" id="SignalP"/>
    </source>
</evidence>
<sequence>MTRTTFLTRAAIPALFLLAACEAPVATAPVPAPQPEAPVVAKPAKPQPSARSREFSQYYARSEARLKSQGLLRTDQGGADAPFTRRALVENFIRIALYDEYTVRGGRFVAQETPSALRRWEEPVRLKLYFGDSVDEAQRKRDRDMTRRYVQRLARLTGADIRMTEGAANYHVLVMNTDELAASGPRLENLVPGIGRPTLNEIARLPRYTFCSVYAFSEQGNDNRYSAAVAVIRAEHPPLLRQSCLHEELAQGLGLANDSPAARPSIFNDDEEFALLTRQDELLLKILYDKRLKLGMTPETARPIVEQIAAELMPGES</sequence>
<dbReference type="InterPro" id="IPR021323">
    <property type="entry name" value="DUF2927"/>
</dbReference>
<feature type="chain" id="PRO_5044185314" evidence="2">
    <location>
        <begin position="29"/>
        <end position="317"/>
    </location>
</feature>
<name>A0A1U7DGA2_9RHOB</name>
<dbReference type="OrthoDB" id="3295600at2"/>
<feature type="region of interest" description="Disordered" evidence="1">
    <location>
        <begin position="31"/>
        <end position="53"/>
    </location>
</feature>
<feature type="signal peptide" evidence="2">
    <location>
        <begin position="1"/>
        <end position="28"/>
    </location>
</feature>
<dbReference type="Pfam" id="PF11150">
    <property type="entry name" value="DUF2927"/>
    <property type="match status" value="1"/>
</dbReference>
<dbReference type="STRING" id="1267768.BV394_04005"/>
<evidence type="ECO:0000256" key="1">
    <source>
        <dbReference type="SAM" id="MobiDB-lite"/>
    </source>
</evidence>
<evidence type="ECO:0000313" key="3">
    <source>
        <dbReference type="EMBL" id="APX88991.1"/>
    </source>
</evidence>
<keyword evidence="2" id="KW-0732">Signal</keyword>
<accession>A0A2M9DFS0</accession>
<dbReference type="RefSeq" id="WP_076979014.1">
    <property type="nucleotide sequence ID" value="NZ_CP019124.1"/>
</dbReference>
<dbReference type="AlphaFoldDB" id="A0A1U7DGA2"/>
<dbReference type="Proteomes" id="UP000187266">
    <property type="component" value="Chromosome"/>
</dbReference>
<accession>A0A1U7DGA2</accession>
<keyword evidence="4" id="KW-1185">Reference proteome</keyword>
<protein>
    <submittedName>
        <fullName evidence="3">Uncharacterized protein</fullName>
    </submittedName>
</protein>
<reference evidence="3 4" key="1">
    <citation type="submission" date="2017-01" db="EMBL/GenBank/DDBJ databases">
        <title>Genomic analysis of Xuhuaishuia manganoxidans DY6-4.</title>
        <authorList>
            <person name="Wang X."/>
        </authorList>
    </citation>
    <scope>NUCLEOTIDE SEQUENCE [LARGE SCALE GENOMIC DNA]</scope>
    <source>
        <strain evidence="3 4">DY6-4</strain>
    </source>
</reference>
<feature type="compositionally biased region" description="Low complexity" evidence="1">
    <location>
        <begin position="37"/>
        <end position="48"/>
    </location>
</feature>